<feature type="domain" description="Peptidase M13 N-terminal" evidence="2">
    <location>
        <begin position="15"/>
        <end position="163"/>
    </location>
</feature>
<evidence type="ECO:0000256" key="1">
    <source>
        <dbReference type="ARBA" id="ARBA00007357"/>
    </source>
</evidence>
<evidence type="ECO:0000313" key="3">
    <source>
        <dbReference type="EMBL" id="GBM67672.1"/>
    </source>
</evidence>
<dbReference type="InterPro" id="IPR042089">
    <property type="entry name" value="Peptidase_M13_dom_2"/>
</dbReference>
<comment type="similarity">
    <text evidence="1">Belongs to the peptidase M13 family.</text>
</comment>
<dbReference type="GO" id="GO:0004222">
    <property type="term" value="F:metalloendopeptidase activity"/>
    <property type="evidence" value="ECO:0007669"/>
    <property type="project" value="InterPro"/>
</dbReference>
<reference evidence="3 4" key="1">
    <citation type="journal article" date="2019" name="Sci. Rep.">
        <title>Orb-weaving spider Araneus ventricosus genome elucidates the spidroin gene catalogue.</title>
        <authorList>
            <person name="Kono N."/>
            <person name="Nakamura H."/>
            <person name="Ohtoshi R."/>
            <person name="Moran D.A.P."/>
            <person name="Shinohara A."/>
            <person name="Yoshida Y."/>
            <person name="Fujiwara M."/>
            <person name="Mori M."/>
            <person name="Tomita M."/>
            <person name="Arakawa K."/>
        </authorList>
    </citation>
    <scope>NUCLEOTIDE SEQUENCE [LARGE SCALE GENOMIC DNA]</scope>
</reference>
<dbReference type="GO" id="GO:0005886">
    <property type="term" value="C:plasma membrane"/>
    <property type="evidence" value="ECO:0007669"/>
    <property type="project" value="TreeGrafter"/>
</dbReference>
<name>A0A4Y2HQY1_ARAVE</name>
<gene>
    <name evidence="3" type="primary">MMEL1_4</name>
    <name evidence="3" type="ORF">AVEN_182797_1</name>
</gene>
<evidence type="ECO:0000259" key="2">
    <source>
        <dbReference type="Pfam" id="PF05649"/>
    </source>
</evidence>
<dbReference type="Pfam" id="PF05649">
    <property type="entry name" value="Peptidase_M13_N"/>
    <property type="match status" value="1"/>
</dbReference>
<dbReference type="OrthoDB" id="6475849at2759"/>
<comment type="caution">
    <text evidence="3">The sequence shown here is derived from an EMBL/GenBank/DDBJ whole genome shotgun (WGS) entry which is preliminary data.</text>
</comment>
<organism evidence="3 4">
    <name type="scientific">Araneus ventricosus</name>
    <name type="common">Orbweaver spider</name>
    <name type="synonym">Epeira ventricosa</name>
    <dbReference type="NCBI Taxonomy" id="182803"/>
    <lineage>
        <taxon>Eukaryota</taxon>
        <taxon>Metazoa</taxon>
        <taxon>Ecdysozoa</taxon>
        <taxon>Arthropoda</taxon>
        <taxon>Chelicerata</taxon>
        <taxon>Arachnida</taxon>
        <taxon>Araneae</taxon>
        <taxon>Araneomorphae</taxon>
        <taxon>Entelegynae</taxon>
        <taxon>Araneoidea</taxon>
        <taxon>Araneidae</taxon>
        <taxon>Araneus</taxon>
    </lineage>
</organism>
<dbReference type="SUPFAM" id="SSF55486">
    <property type="entry name" value="Metalloproteases ('zincins'), catalytic domain"/>
    <property type="match status" value="1"/>
</dbReference>
<evidence type="ECO:0000313" key="4">
    <source>
        <dbReference type="Proteomes" id="UP000499080"/>
    </source>
</evidence>
<dbReference type="InterPro" id="IPR000718">
    <property type="entry name" value="Peptidase_M13"/>
</dbReference>
<protein>
    <submittedName>
        <fullName evidence="3">Membrane metallo-endopeptidase-like 1</fullName>
    </submittedName>
</protein>
<dbReference type="InterPro" id="IPR008753">
    <property type="entry name" value="Peptidase_M13_N"/>
</dbReference>
<dbReference type="PROSITE" id="PS51885">
    <property type="entry name" value="NEPRILYSIN"/>
    <property type="match status" value="1"/>
</dbReference>
<dbReference type="PANTHER" id="PTHR11733">
    <property type="entry name" value="ZINC METALLOPROTEASE FAMILY M13 NEPRILYSIN-RELATED"/>
    <property type="match status" value="1"/>
</dbReference>
<keyword evidence="4" id="KW-1185">Reference proteome</keyword>
<dbReference type="GO" id="GO:0016485">
    <property type="term" value="P:protein processing"/>
    <property type="evidence" value="ECO:0007669"/>
    <property type="project" value="TreeGrafter"/>
</dbReference>
<dbReference type="AlphaFoldDB" id="A0A4Y2HQY1"/>
<sequence>MSYVFRNLGLPLDTSSLYVLVHCKEYFRQLGTLLSNTPPRTLANYMSWKFVLSYMSFMSMPFRQIFQDYTLLTPELKHSKLKTYTSRWKGCVSLVGSWFGNAIAAYYARHGYPAEVEQKAKQLVSSLKATFIDIISNTAWLDEESQNATIEKVLSMKTEVGYPRHMLSADFVETFYAKLELSTDSLLKNMLKMSRFLVYNELQKLNRPVEDNRLLVDNIYKGPLQGNAHYFATKNALVVPMGILRPPIFDLENPDAQLTSFPVRTADETLKFFQSINTLHYSIRSASNSLLACAADKTPRTDSHSKGDLSRSIRSNQSTFTSSVIQASSLSRPFTLQMKCEVRNKEGYEEYIADSTSSLLQTPFRYR</sequence>
<dbReference type="EMBL" id="BGPR01002095">
    <property type="protein sequence ID" value="GBM67672.1"/>
    <property type="molecule type" value="Genomic_DNA"/>
</dbReference>
<dbReference type="Gene3D" id="1.10.1380.10">
    <property type="entry name" value="Neutral endopeptidase , domain2"/>
    <property type="match status" value="1"/>
</dbReference>
<dbReference type="Gene3D" id="3.40.390.10">
    <property type="entry name" value="Collagenase (Catalytic Domain)"/>
    <property type="match status" value="1"/>
</dbReference>
<proteinExistence type="inferred from homology"/>
<accession>A0A4Y2HQY1</accession>
<dbReference type="InterPro" id="IPR024079">
    <property type="entry name" value="MetalloPept_cat_dom_sf"/>
</dbReference>
<dbReference type="PANTHER" id="PTHR11733:SF232">
    <property type="entry name" value="NEPRILYSIN METALLOPEPTIDASE FAMILY"/>
    <property type="match status" value="1"/>
</dbReference>
<dbReference type="Proteomes" id="UP000499080">
    <property type="component" value="Unassembled WGS sequence"/>
</dbReference>